<evidence type="ECO:0008006" key="5">
    <source>
        <dbReference type="Google" id="ProtNLM"/>
    </source>
</evidence>
<feature type="signal peptide" evidence="2">
    <location>
        <begin position="1"/>
        <end position="25"/>
    </location>
</feature>
<organism evidence="3 4">
    <name type="scientific">Pseudonocardia xinjiangensis</name>
    <dbReference type="NCBI Taxonomy" id="75289"/>
    <lineage>
        <taxon>Bacteria</taxon>
        <taxon>Bacillati</taxon>
        <taxon>Actinomycetota</taxon>
        <taxon>Actinomycetes</taxon>
        <taxon>Pseudonocardiales</taxon>
        <taxon>Pseudonocardiaceae</taxon>
        <taxon>Pseudonocardia</taxon>
    </lineage>
</organism>
<reference evidence="3 4" key="1">
    <citation type="submission" date="2020-04" db="EMBL/GenBank/DDBJ databases">
        <authorList>
            <person name="Klaysubun C."/>
            <person name="Duangmal K."/>
            <person name="Lipun K."/>
        </authorList>
    </citation>
    <scope>NUCLEOTIDE SEQUENCE [LARGE SCALE GENOMIC DNA]</scope>
    <source>
        <strain evidence="3 4">JCM 11839</strain>
    </source>
</reference>
<evidence type="ECO:0000256" key="1">
    <source>
        <dbReference type="SAM" id="MobiDB-lite"/>
    </source>
</evidence>
<dbReference type="Proteomes" id="UP001296706">
    <property type="component" value="Unassembled WGS sequence"/>
</dbReference>
<protein>
    <recommendedName>
        <fullName evidence="5">Secreted protein</fullName>
    </recommendedName>
</protein>
<proteinExistence type="predicted"/>
<feature type="region of interest" description="Disordered" evidence="1">
    <location>
        <begin position="25"/>
        <end position="56"/>
    </location>
</feature>
<evidence type="ECO:0000313" key="4">
    <source>
        <dbReference type="Proteomes" id="UP001296706"/>
    </source>
</evidence>
<evidence type="ECO:0000313" key="3">
    <source>
        <dbReference type="EMBL" id="NMH76213.1"/>
    </source>
</evidence>
<name>A0ABX1R735_9PSEU</name>
<dbReference type="EMBL" id="JAAXKY010000006">
    <property type="protein sequence ID" value="NMH76213.1"/>
    <property type="molecule type" value="Genomic_DNA"/>
</dbReference>
<gene>
    <name evidence="3" type="ORF">HF577_03680</name>
</gene>
<accession>A0ABX1R735</accession>
<feature type="compositionally biased region" description="Basic and acidic residues" evidence="1">
    <location>
        <begin position="26"/>
        <end position="40"/>
    </location>
</feature>
<feature type="chain" id="PRO_5045814479" description="Secreted protein" evidence="2">
    <location>
        <begin position="26"/>
        <end position="116"/>
    </location>
</feature>
<dbReference type="RefSeq" id="WP_169394274.1">
    <property type="nucleotide sequence ID" value="NZ_BAAAJH010000011.1"/>
</dbReference>
<keyword evidence="2" id="KW-0732">Signal</keyword>
<sequence>MLKKLGMVAAVATAGMLALSPLAFAGDKDDHGDRSHDRSTSRSSSDTSVAVEDNSVQRNQVNVCEFDQDSSAVGGLAGPILPLPTQIQMLNCVNIGDGSSLVAPLAPGAPLPLLGG</sequence>
<keyword evidence="4" id="KW-1185">Reference proteome</keyword>
<comment type="caution">
    <text evidence="3">The sequence shown here is derived from an EMBL/GenBank/DDBJ whole genome shotgun (WGS) entry which is preliminary data.</text>
</comment>
<evidence type="ECO:0000256" key="2">
    <source>
        <dbReference type="SAM" id="SignalP"/>
    </source>
</evidence>